<dbReference type="PATRIC" id="fig|1141662.3.peg.3950"/>
<gene>
    <name evidence="1" type="ORF">OOA_19444</name>
</gene>
<dbReference type="RefSeq" id="WP_008913851.1">
    <property type="nucleotide sequence ID" value="NZ_KB233227.1"/>
</dbReference>
<evidence type="ECO:0000313" key="1">
    <source>
        <dbReference type="EMBL" id="EKT52933.1"/>
    </source>
</evidence>
<name>K8VXI7_9GAMM</name>
<accession>K8VXI7</accession>
<dbReference type="eggNOG" id="ENOG50331RP">
    <property type="taxonomic scope" value="Bacteria"/>
</dbReference>
<dbReference type="AlphaFoldDB" id="K8VXI7"/>
<evidence type="ECO:0008006" key="3">
    <source>
        <dbReference type="Google" id="ProtNLM"/>
    </source>
</evidence>
<comment type="caution">
    <text evidence="1">The sequence shown here is derived from an EMBL/GenBank/DDBJ whole genome shotgun (WGS) entry which is preliminary data.</text>
</comment>
<dbReference type="OrthoDB" id="1453999at2"/>
<protein>
    <recommendedName>
        <fullName evidence="3">Preprotein translocase subunit SecD</fullName>
    </recommendedName>
</protein>
<dbReference type="EMBL" id="AKKL01000055">
    <property type="protein sequence ID" value="EKT52933.1"/>
    <property type="molecule type" value="Genomic_DNA"/>
</dbReference>
<dbReference type="Proteomes" id="UP000009336">
    <property type="component" value="Unassembled WGS sequence"/>
</dbReference>
<proteinExistence type="predicted"/>
<dbReference type="HOGENOM" id="CLU_168270_0_0_6"/>
<evidence type="ECO:0000313" key="2">
    <source>
        <dbReference type="Proteomes" id="UP000009336"/>
    </source>
</evidence>
<reference evidence="1 2" key="1">
    <citation type="journal article" date="2012" name="BMC Genomics">
        <title>Comparative genomics of bacteria in the genus Providencia isolated from wild Drosophila melanogaster.</title>
        <authorList>
            <person name="Galac M.R."/>
            <person name="Lazzaro B.P."/>
        </authorList>
    </citation>
    <scope>NUCLEOTIDE SEQUENCE [LARGE SCALE GENOMIC DNA]</scope>
    <source>
        <strain evidence="1 2">DSM 19968</strain>
    </source>
</reference>
<keyword evidence="2" id="KW-1185">Reference proteome</keyword>
<organism evidence="1 2">
    <name type="scientific">Providencia burhodogranariea DSM 19968</name>
    <dbReference type="NCBI Taxonomy" id="1141662"/>
    <lineage>
        <taxon>Bacteria</taxon>
        <taxon>Pseudomonadati</taxon>
        <taxon>Pseudomonadota</taxon>
        <taxon>Gammaproteobacteria</taxon>
        <taxon>Enterobacterales</taxon>
        <taxon>Morganellaceae</taxon>
        <taxon>Providencia</taxon>
    </lineage>
</organism>
<sequence length="83" mass="9248">MKAQDLLPDNVNKGHFNNIEVRKGTVGAFLINAKVWLDSTSSTIQRHEAEQDIIEAIPALRALGLFDILDVREHALKALIQSQ</sequence>